<keyword evidence="3" id="KW-1185">Reference proteome</keyword>
<accession>A0ABS5SRF9</accession>
<sequence>PVLIQVGENEAYFSDSARLADRLAQANVDVRLQKWPRVFHVWQAWSPLLPQAREAVASAAEFIKRQLA</sequence>
<dbReference type="InterPro" id="IPR029058">
    <property type="entry name" value="AB_hydrolase_fold"/>
</dbReference>
<dbReference type="RefSeq" id="WP_025812368.1">
    <property type="nucleotide sequence ID" value="NZ_JABLUU010000034.1"/>
</dbReference>
<comment type="caution">
    <text evidence="2">The sequence shown here is derived from an EMBL/GenBank/DDBJ whole genome shotgun (WGS) entry which is preliminary data.</text>
</comment>
<dbReference type="Gene3D" id="3.40.50.1820">
    <property type="entry name" value="alpha/beta hydrolase"/>
    <property type="match status" value="1"/>
</dbReference>
<name>A0ABS5SRF9_9PROT</name>
<protein>
    <submittedName>
        <fullName evidence="2">Alpha/beta hydrolase fold domain-containing protein</fullName>
    </submittedName>
</protein>
<reference evidence="2 3" key="1">
    <citation type="journal article" date="2021" name="Astrobiology">
        <title>Bacterial Cellulose Retains Robustness but Its Synthesis Declines After Exposure to a Mars-Like Environment Simulated Outside the International Space Station.</title>
        <authorList>
            <person name="Orlovska I."/>
            <person name="Podolich O."/>
            <person name="Kukharenko O."/>
            <person name="Zaets I."/>
            <person name="Reva O."/>
            <person name="Khirunenko L."/>
            <person name="Zmejkoski D."/>
            <person name="Rogalsky S."/>
            <person name="Barh D."/>
            <person name="Tiwari S."/>
            <person name="Kumavath R."/>
            <person name="Goes-Neto A."/>
            <person name="Azevedo V."/>
            <person name="Brenig B."/>
            <person name="Ghosh P."/>
            <person name="de Vera J.P."/>
            <person name="Kozyrovska N."/>
        </authorList>
    </citation>
    <scope>NUCLEOTIDE SEQUENCE [LARGE SCALE GENOMIC DNA]</scope>
    <source>
        <strain evidence="2 3">IMBG 311</strain>
    </source>
</reference>
<dbReference type="GO" id="GO:0016787">
    <property type="term" value="F:hydrolase activity"/>
    <property type="evidence" value="ECO:0007669"/>
    <property type="project" value="UniProtKB-KW"/>
</dbReference>
<evidence type="ECO:0000313" key="3">
    <source>
        <dbReference type="Proteomes" id="UP001519538"/>
    </source>
</evidence>
<dbReference type="Proteomes" id="UP001519538">
    <property type="component" value="Unassembled WGS sequence"/>
</dbReference>
<feature type="non-terminal residue" evidence="2">
    <location>
        <position position="1"/>
    </location>
</feature>
<organism evidence="2 3">
    <name type="scientific">Komagataeibacter oboediens</name>
    <dbReference type="NCBI Taxonomy" id="65958"/>
    <lineage>
        <taxon>Bacteria</taxon>
        <taxon>Pseudomonadati</taxon>
        <taxon>Pseudomonadota</taxon>
        <taxon>Alphaproteobacteria</taxon>
        <taxon>Acetobacterales</taxon>
        <taxon>Acetobacteraceae</taxon>
        <taxon>Komagataeibacter</taxon>
    </lineage>
</organism>
<evidence type="ECO:0000259" key="1">
    <source>
        <dbReference type="Pfam" id="PF07859"/>
    </source>
</evidence>
<dbReference type="SUPFAM" id="SSF53474">
    <property type="entry name" value="alpha/beta-Hydrolases"/>
    <property type="match status" value="1"/>
</dbReference>
<dbReference type="Pfam" id="PF07859">
    <property type="entry name" value="Abhydrolase_3"/>
    <property type="match status" value="1"/>
</dbReference>
<proteinExistence type="predicted"/>
<dbReference type="GeneID" id="79189266"/>
<dbReference type="EMBL" id="JABLUU010000034">
    <property type="protein sequence ID" value="MBT0676892.1"/>
    <property type="molecule type" value="Genomic_DNA"/>
</dbReference>
<keyword evidence="2" id="KW-0378">Hydrolase</keyword>
<dbReference type="InterPro" id="IPR013094">
    <property type="entry name" value="AB_hydrolase_3"/>
</dbReference>
<feature type="domain" description="Alpha/beta hydrolase fold-3" evidence="1">
    <location>
        <begin position="1"/>
        <end position="43"/>
    </location>
</feature>
<gene>
    <name evidence="2" type="ORF">HNO79_16105</name>
</gene>
<evidence type="ECO:0000313" key="2">
    <source>
        <dbReference type="EMBL" id="MBT0676892.1"/>
    </source>
</evidence>